<evidence type="ECO:0000256" key="7">
    <source>
        <dbReference type="ARBA" id="ARBA00023077"/>
    </source>
</evidence>
<keyword evidence="2 10" id="KW-0813">Transport</keyword>
<dbReference type="OrthoDB" id="9764669at2"/>
<reference evidence="16" key="1">
    <citation type="submission" date="2018-11" db="EMBL/GenBank/DDBJ databases">
        <title>Shewanella sp. M2.</title>
        <authorList>
            <person name="Hwang Y.J."/>
            <person name="Hwang C.Y."/>
        </authorList>
    </citation>
    <scope>NUCLEOTIDE SEQUENCE [LARGE SCALE GENOMIC DNA]</scope>
    <source>
        <strain evidence="16">LMG 19866</strain>
    </source>
</reference>
<dbReference type="AlphaFoldDB" id="A0A3G8LUL8"/>
<keyword evidence="6" id="KW-0406">Ion transport</keyword>
<evidence type="ECO:0000256" key="3">
    <source>
        <dbReference type="ARBA" id="ARBA00022452"/>
    </source>
</evidence>
<dbReference type="PROSITE" id="PS52016">
    <property type="entry name" value="TONB_DEPENDENT_REC_3"/>
    <property type="match status" value="1"/>
</dbReference>
<dbReference type="Gene3D" id="2.170.130.10">
    <property type="entry name" value="TonB-dependent receptor, plug domain"/>
    <property type="match status" value="1"/>
</dbReference>
<accession>A0A3G8LUL8</accession>
<evidence type="ECO:0000256" key="8">
    <source>
        <dbReference type="ARBA" id="ARBA00023136"/>
    </source>
</evidence>
<keyword evidence="16" id="KW-1185">Reference proteome</keyword>
<evidence type="ECO:0000256" key="11">
    <source>
        <dbReference type="RuleBase" id="RU003357"/>
    </source>
</evidence>
<evidence type="ECO:0000259" key="14">
    <source>
        <dbReference type="Pfam" id="PF07715"/>
    </source>
</evidence>
<keyword evidence="4 10" id="KW-0812">Transmembrane</keyword>
<organism evidence="15 16">
    <name type="scientific">Shewanella livingstonensis</name>
    <dbReference type="NCBI Taxonomy" id="150120"/>
    <lineage>
        <taxon>Bacteria</taxon>
        <taxon>Pseudomonadati</taxon>
        <taxon>Pseudomonadota</taxon>
        <taxon>Gammaproteobacteria</taxon>
        <taxon>Alteromonadales</taxon>
        <taxon>Shewanellaceae</taxon>
        <taxon>Shewanella</taxon>
    </lineage>
</organism>
<evidence type="ECO:0000256" key="6">
    <source>
        <dbReference type="ARBA" id="ARBA00023065"/>
    </source>
</evidence>
<dbReference type="GO" id="GO:0006811">
    <property type="term" value="P:monoatomic ion transport"/>
    <property type="evidence" value="ECO:0007669"/>
    <property type="project" value="UniProtKB-KW"/>
</dbReference>
<dbReference type="SUPFAM" id="SSF56935">
    <property type="entry name" value="Porins"/>
    <property type="match status" value="1"/>
</dbReference>
<dbReference type="EMBL" id="CP034015">
    <property type="protein sequence ID" value="AZG73291.1"/>
    <property type="molecule type" value="Genomic_DNA"/>
</dbReference>
<dbReference type="InterPro" id="IPR036942">
    <property type="entry name" value="Beta-barrel_TonB_sf"/>
</dbReference>
<dbReference type="PANTHER" id="PTHR30069:SF53">
    <property type="entry name" value="COLICIN I RECEPTOR-RELATED"/>
    <property type="match status" value="1"/>
</dbReference>
<feature type="domain" description="TonB-dependent receptor-like beta-barrel" evidence="13">
    <location>
        <begin position="167"/>
        <end position="572"/>
    </location>
</feature>
<keyword evidence="3 10" id="KW-1134">Transmembrane beta strand</keyword>
<evidence type="ECO:0000256" key="10">
    <source>
        <dbReference type="PROSITE-ProRule" id="PRU01360"/>
    </source>
</evidence>
<dbReference type="Gene3D" id="2.40.170.20">
    <property type="entry name" value="TonB-dependent receptor, beta-barrel domain"/>
    <property type="match status" value="1"/>
</dbReference>
<gene>
    <name evidence="15" type="ORF">EGC82_11260</name>
</gene>
<evidence type="ECO:0000256" key="9">
    <source>
        <dbReference type="ARBA" id="ARBA00023237"/>
    </source>
</evidence>
<feature type="signal peptide" evidence="12">
    <location>
        <begin position="1"/>
        <end position="22"/>
    </location>
</feature>
<dbReference type="CDD" id="cd01347">
    <property type="entry name" value="ligand_gated_channel"/>
    <property type="match status" value="1"/>
</dbReference>
<evidence type="ECO:0000313" key="16">
    <source>
        <dbReference type="Proteomes" id="UP000278035"/>
    </source>
</evidence>
<evidence type="ECO:0000259" key="13">
    <source>
        <dbReference type="Pfam" id="PF00593"/>
    </source>
</evidence>
<dbReference type="GO" id="GO:0009279">
    <property type="term" value="C:cell outer membrane"/>
    <property type="evidence" value="ECO:0007669"/>
    <property type="project" value="UniProtKB-SubCell"/>
</dbReference>
<dbReference type="InterPro" id="IPR037066">
    <property type="entry name" value="Plug_dom_sf"/>
</dbReference>
<protein>
    <submittedName>
        <fullName evidence="15">TonB-dependent receptor</fullName>
    </submittedName>
</protein>
<sequence>MQLKTRLSIVALMCAASFQVASQEMDDVMVVTADRFDASPEQRLAVVNTIERTEIAQINPKSVVDLLEQLPGVSVTRTGGAGQTASVSIRGANSDHVLVLVDGARISSATLGSASFNGLSPEQIERIEVVKGPRASIWGSDAIGGVIQIFTRKYAQDEGFVGAELGSDNYSRYSAGGGISHGDGLTSVTVSKEQSDGFDAKRDAETDDDGYDRLSVGLNGLQNITDQWLISWNGQYSSGNSEYDSSWGGNEADFDNYYVNAAAQYQSDAWESKLLIGQSQDSNENFRNGVEGKSLYETTRDQVSWINQFTVNDMLTFNAGADYISEEVDGYYAQNERDITAVFALARVDINQWLLEGVVRYDDVENIDSETSFNLSAGYRFDDNWRMSLGYGTGFKAPTFNDLYWPNSGNPDLTSETSTNVDLTLSYTNEDYNAYVSVFDTEVDDLINWVNTGEKDQNDWDIYRPENVDEASIKGAEFGVNFTVNGLQHTLSYTYLDTENKLTNVELEGRSEHEADFSLAYPIADWDLRLDYHYQGKRKDGAEYNDAYHKVDASIGYTLAQNWQFRLKANNLFDEDIISNADYYGPGAQWYLSVSYNKF</sequence>
<evidence type="ECO:0000256" key="4">
    <source>
        <dbReference type="ARBA" id="ARBA00022692"/>
    </source>
</evidence>
<comment type="similarity">
    <text evidence="10 11">Belongs to the TonB-dependent receptor family.</text>
</comment>
<dbReference type="PANTHER" id="PTHR30069">
    <property type="entry name" value="TONB-DEPENDENT OUTER MEMBRANE RECEPTOR"/>
    <property type="match status" value="1"/>
</dbReference>
<dbReference type="InterPro" id="IPR039426">
    <property type="entry name" value="TonB-dep_rcpt-like"/>
</dbReference>
<evidence type="ECO:0000256" key="2">
    <source>
        <dbReference type="ARBA" id="ARBA00022448"/>
    </source>
</evidence>
<dbReference type="GO" id="GO:0015889">
    <property type="term" value="P:cobalamin transport"/>
    <property type="evidence" value="ECO:0007669"/>
    <property type="project" value="TreeGrafter"/>
</dbReference>
<evidence type="ECO:0000313" key="15">
    <source>
        <dbReference type="EMBL" id="AZG73291.1"/>
    </source>
</evidence>
<dbReference type="Pfam" id="PF00593">
    <property type="entry name" value="TonB_dep_Rec_b-barrel"/>
    <property type="match status" value="1"/>
</dbReference>
<evidence type="ECO:0000256" key="5">
    <source>
        <dbReference type="ARBA" id="ARBA00022729"/>
    </source>
</evidence>
<feature type="chain" id="PRO_5018058310" evidence="12">
    <location>
        <begin position="23"/>
        <end position="599"/>
    </location>
</feature>
<dbReference type="Proteomes" id="UP000278035">
    <property type="component" value="Chromosome"/>
</dbReference>
<comment type="subcellular location">
    <subcellularLocation>
        <location evidence="1 10">Cell outer membrane</location>
        <topology evidence="1 10">Multi-pass membrane protein</topology>
    </subcellularLocation>
</comment>
<keyword evidence="5 12" id="KW-0732">Signal</keyword>
<name>A0A3G8LUL8_9GAMM</name>
<keyword evidence="7 11" id="KW-0798">TonB box</keyword>
<dbReference type="RefSeq" id="WP_124730848.1">
    <property type="nucleotide sequence ID" value="NZ_CBCSKC010000064.1"/>
</dbReference>
<keyword evidence="15" id="KW-0675">Receptor</keyword>
<dbReference type="InterPro" id="IPR012910">
    <property type="entry name" value="Plug_dom"/>
</dbReference>
<keyword evidence="9 10" id="KW-0998">Cell outer membrane</keyword>
<evidence type="ECO:0000256" key="1">
    <source>
        <dbReference type="ARBA" id="ARBA00004571"/>
    </source>
</evidence>
<evidence type="ECO:0000256" key="12">
    <source>
        <dbReference type="SAM" id="SignalP"/>
    </source>
</evidence>
<dbReference type="Pfam" id="PF07715">
    <property type="entry name" value="Plug"/>
    <property type="match status" value="1"/>
</dbReference>
<dbReference type="KEGG" id="slj:EGC82_11260"/>
<feature type="domain" description="TonB-dependent receptor plug" evidence="14">
    <location>
        <begin position="45"/>
        <end position="146"/>
    </location>
</feature>
<dbReference type="InterPro" id="IPR000531">
    <property type="entry name" value="Beta-barrel_TonB"/>
</dbReference>
<proteinExistence type="inferred from homology"/>
<keyword evidence="8 10" id="KW-0472">Membrane</keyword>